<dbReference type="AlphaFoldDB" id="A0A0V0TS35"/>
<evidence type="ECO:0000313" key="1">
    <source>
        <dbReference type="EMBL" id="KRX41431.1"/>
    </source>
</evidence>
<evidence type="ECO:0000313" key="2">
    <source>
        <dbReference type="Proteomes" id="UP000055048"/>
    </source>
</evidence>
<dbReference type="EMBL" id="JYDJ01000171">
    <property type="protein sequence ID" value="KRX41431.1"/>
    <property type="molecule type" value="Genomic_DNA"/>
</dbReference>
<organism evidence="1 2">
    <name type="scientific">Trichinella murrelli</name>
    <dbReference type="NCBI Taxonomy" id="144512"/>
    <lineage>
        <taxon>Eukaryota</taxon>
        <taxon>Metazoa</taxon>
        <taxon>Ecdysozoa</taxon>
        <taxon>Nematoda</taxon>
        <taxon>Enoplea</taxon>
        <taxon>Dorylaimia</taxon>
        <taxon>Trichinellida</taxon>
        <taxon>Trichinellidae</taxon>
        <taxon>Trichinella</taxon>
    </lineage>
</organism>
<dbReference type="Proteomes" id="UP000055048">
    <property type="component" value="Unassembled WGS sequence"/>
</dbReference>
<dbReference type="OrthoDB" id="10277103at2759"/>
<proteinExistence type="predicted"/>
<sequence length="256" mass="28827">MTDGRGIDESKSIHVAKVGIVVQIDHQELSQRVQRSPGHADQRISAQAKHVQAVEAVERGIGSKIVRRQQCQIIAIQSQRTQSRQIVEPAGLNEREPIAGQPKCFQFQQTVESTVGCGGNSVVGQVQLFQIEQTAEIVQAQPSQFVRAQIQRTQIVHTVEDVFVKILTDQRVQTFCSRQEANSVVSQQQCLRVRRQIFRKSLQTGVETVDRFQQFTEPFRIAHTTLTASRATPAHGPFTFINGTIIDDIRWPQRHC</sequence>
<comment type="caution">
    <text evidence="1">The sequence shown here is derived from an EMBL/GenBank/DDBJ whole genome shotgun (WGS) entry which is preliminary data.</text>
</comment>
<reference evidence="1 2" key="1">
    <citation type="submission" date="2015-01" db="EMBL/GenBank/DDBJ databases">
        <title>Evolution of Trichinella species and genotypes.</title>
        <authorList>
            <person name="Korhonen P.K."/>
            <person name="Edoardo P."/>
            <person name="Giuseppe L.R."/>
            <person name="Gasser R.B."/>
        </authorList>
    </citation>
    <scope>NUCLEOTIDE SEQUENCE [LARGE SCALE GENOMIC DNA]</scope>
    <source>
        <strain evidence="1">ISS417</strain>
    </source>
</reference>
<accession>A0A0V0TS35</accession>
<name>A0A0V0TS35_9BILA</name>
<keyword evidence="2" id="KW-1185">Reference proteome</keyword>
<gene>
    <name evidence="1" type="ORF">T05_10334</name>
</gene>
<protein>
    <submittedName>
        <fullName evidence="1">Uncharacterized protein</fullName>
    </submittedName>
</protein>